<dbReference type="Gene3D" id="3.30.450.40">
    <property type="match status" value="1"/>
</dbReference>
<dbReference type="InterPro" id="IPR000700">
    <property type="entry name" value="PAS-assoc_C"/>
</dbReference>
<dbReference type="Pfam" id="PF01590">
    <property type="entry name" value="GAF"/>
    <property type="match status" value="1"/>
</dbReference>
<dbReference type="InterPro" id="IPR000014">
    <property type="entry name" value="PAS"/>
</dbReference>
<dbReference type="PANTHER" id="PTHR43102:SF2">
    <property type="entry name" value="GAF DOMAIN-CONTAINING PROTEIN"/>
    <property type="match status" value="1"/>
</dbReference>
<feature type="domain" description="PAC" evidence="1">
    <location>
        <begin position="246"/>
        <end position="298"/>
    </location>
</feature>
<dbReference type="SUPFAM" id="SSF55785">
    <property type="entry name" value="PYP-like sensor domain (PAS domain)"/>
    <property type="match status" value="1"/>
</dbReference>
<name>A0A2T5J7F7_9SPHI</name>
<dbReference type="NCBIfam" id="TIGR00229">
    <property type="entry name" value="sensory_box"/>
    <property type="match status" value="1"/>
</dbReference>
<protein>
    <submittedName>
        <fullName evidence="2">PAS domain S-box-containing protein</fullName>
    </submittedName>
</protein>
<dbReference type="Gene3D" id="1.10.287.130">
    <property type="match status" value="1"/>
</dbReference>
<evidence type="ECO:0000259" key="1">
    <source>
        <dbReference type="PROSITE" id="PS50113"/>
    </source>
</evidence>
<dbReference type="SUPFAM" id="SSF55781">
    <property type="entry name" value="GAF domain-like"/>
    <property type="match status" value="1"/>
</dbReference>
<sequence length="362" mass="41536">MAIKDLERLQALHRFLNLEIDKDAELQEMIELTAELLNCPIALITLIEGDTQYFLYKVGTDVEQVSNSDSFCRYLNLGNDLMVVTDTHKDERFASNPFVTGNPNVVFYAGVPLTTHDGHLLGSICILDVISREFTPVQSRLLRVLAKRVIQIMEFEFSINLLKQQFLQARDAETKLRSFFESSSSCHLLIDRDMGVMAYNKNMASFLKRMYNVMLKQGTHVNQILQGPALESFTTDFKQALSGKTITFEREVNYKNGERIWWYVAFEPGFDAEGKIIGISYNATDITARKVNEEKILAQNSSLRQIAHMQSHELRKPVATILGLMEVLKLDHSPEMTEEMYMLEETTRELDDKIRMIVNMIN</sequence>
<dbReference type="PANTHER" id="PTHR43102">
    <property type="entry name" value="SLR1143 PROTEIN"/>
    <property type="match status" value="1"/>
</dbReference>
<organism evidence="2 3">
    <name type="scientific">Mucilaginibacter yixingensis</name>
    <dbReference type="NCBI Taxonomy" id="1295612"/>
    <lineage>
        <taxon>Bacteria</taxon>
        <taxon>Pseudomonadati</taxon>
        <taxon>Bacteroidota</taxon>
        <taxon>Sphingobacteriia</taxon>
        <taxon>Sphingobacteriales</taxon>
        <taxon>Sphingobacteriaceae</taxon>
        <taxon>Mucilaginibacter</taxon>
    </lineage>
</organism>
<accession>A0A2T5J7F7</accession>
<dbReference type="InterPro" id="IPR003018">
    <property type="entry name" value="GAF"/>
</dbReference>
<dbReference type="PROSITE" id="PS50113">
    <property type="entry name" value="PAC"/>
    <property type="match status" value="1"/>
</dbReference>
<dbReference type="CDD" id="cd00130">
    <property type="entry name" value="PAS"/>
    <property type="match status" value="1"/>
</dbReference>
<gene>
    <name evidence="2" type="ORF">C8P68_106254</name>
</gene>
<keyword evidence="3" id="KW-1185">Reference proteome</keyword>
<dbReference type="Pfam" id="PF08448">
    <property type="entry name" value="PAS_4"/>
    <property type="match status" value="1"/>
</dbReference>
<dbReference type="Gene3D" id="3.30.450.20">
    <property type="entry name" value="PAS domain"/>
    <property type="match status" value="1"/>
</dbReference>
<dbReference type="GO" id="GO:0000155">
    <property type="term" value="F:phosphorelay sensor kinase activity"/>
    <property type="evidence" value="ECO:0007669"/>
    <property type="project" value="InterPro"/>
</dbReference>
<evidence type="ECO:0000313" key="3">
    <source>
        <dbReference type="Proteomes" id="UP000244168"/>
    </source>
</evidence>
<dbReference type="SMART" id="SM00065">
    <property type="entry name" value="GAF"/>
    <property type="match status" value="1"/>
</dbReference>
<comment type="caution">
    <text evidence="2">The sequence shown here is derived from an EMBL/GenBank/DDBJ whole genome shotgun (WGS) entry which is preliminary data.</text>
</comment>
<reference evidence="2 3" key="1">
    <citation type="submission" date="2018-04" db="EMBL/GenBank/DDBJ databases">
        <title>Genomic Encyclopedia of Archaeal and Bacterial Type Strains, Phase II (KMG-II): from individual species to whole genera.</title>
        <authorList>
            <person name="Goeker M."/>
        </authorList>
    </citation>
    <scope>NUCLEOTIDE SEQUENCE [LARGE SCALE GENOMIC DNA]</scope>
    <source>
        <strain evidence="2 3">DSM 26809</strain>
    </source>
</reference>
<dbReference type="EMBL" id="QAOQ01000006">
    <property type="protein sequence ID" value="PTQ95039.1"/>
    <property type="molecule type" value="Genomic_DNA"/>
</dbReference>
<dbReference type="InterPro" id="IPR035965">
    <property type="entry name" value="PAS-like_dom_sf"/>
</dbReference>
<dbReference type="InterPro" id="IPR013656">
    <property type="entry name" value="PAS_4"/>
</dbReference>
<dbReference type="InterPro" id="IPR029016">
    <property type="entry name" value="GAF-like_dom_sf"/>
</dbReference>
<dbReference type="SUPFAM" id="SSF47384">
    <property type="entry name" value="Homodimeric domain of signal transducing histidine kinase"/>
    <property type="match status" value="1"/>
</dbReference>
<dbReference type="InterPro" id="IPR036097">
    <property type="entry name" value="HisK_dim/P_sf"/>
</dbReference>
<proteinExistence type="predicted"/>
<dbReference type="Proteomes" id="UP000244168">
    <property type="component" value="Unassembled WGS sequence"/>
</dbReference>
<dbReference type="AlphaFoldDB" id="A0A2T5J7F7"/>
<evidence type="ECO:0000313" key="2">
    <source>
        <dbReference type="EMBL" id="PTQ95039.1"/>
    </source>
</evidence>
<dbReference type="OrthoDB" id="741455at2"/>